<evidence type="ECO:0000313" key="11">
    <source>
        <dbReference type="Proteomes" id="UP000327157"/>
    </source>
</evidence>
<feature type="chain" id="PRO_5024446273" description="pectinesterase" evidence="8">
    <location>
        <begin position="22"/>
        <end position="322"/>
    </location>
</feature>
<evidence type="ECO:0000256" key="6">
    <source>
        <dbReference type="ARBA" id="ARBA00022801"/>
    </source>
</evidence>
<comment type="pathway">
    <text evidence="2">Glycan metabolism; pectin degradation; 2-dehydro-3-deoxy-D-gluconate from pectin: step 1/5.</text>
</comment>
<accession>A0A5N5I3V1</accession>
<dbReference type="InterPro" id="IPR012334">
    <property type="entry name" value="Pectin_lyas_fold"/>
</dbReference>
<reference evidence="10 11" key="3">
    <citation type="submission" date="2019-11" db="EMBL/GenBank/DDBJ databases">
        <title>A de novo genome assembly of a pear dwarfing rootstock.</title>
        <authorList>
            <person name="Wang F."/>
            <person name="Wang J."/>
            <person name="Li S."/>
            <person name="Zhang Y."/>
            <person name="Fang M."/>
            <person name="Ma L."/>
            <person name="Zhao Y."/>
            <person name="Jiang S."/>
        </authorList>
    </citation>
    <scope>NUCLEOTIDE SEQUENCE [LARGE SCALE GENOMIC DNA]</scope>
    <source>
        <strain evidence="10">S2</strain>
        <tissue evidence="10">Leaf</tissue>
    </source>
</reference>
<dbReference type="GO" id="GO:0045490">
    <property type="term" value="P:pectin catabolic process"/>
    <property type="evidence" value="ECO:0007669"/>
    <property type="project" value="UniProtKB-UniPathway"/>
</dbReference>
<evidence type="ECO:0000313" key="10">
    <source>
        <dbReference type="EMBL" id="KAB2630274.1"/>
    </source>
</evidence>
<protein>
    <recommendedName>
        <fullName evidence="4">pectinesterase</fullName>
        <ecNumber evidence="4">3.1.1.11</ecNumber>
    </recommendedName>
</protein>
<dbReference type="OrthoDB" id="2019149at2759"/>
<feature type="signal peptide" evidence="8">
    <location>
        <begin position="1"/>
        <end position="21"/>
    </location>
</feature>
<evidence type="ECO:0000256" key="5">
    <source>
        <dbReference type="ARBA" id="ARBA00022512"/>
    </source>
</evidence>
<evidence type="ECO:0000256" key="1">
    <source>
        <dbReference type="ARBA" id="ARBA00004191"/>
    </source>
</evidence>
<evidence type="ECO:0000256" key="3">
    <source>
        <dbReference type="ARBA" id="ARBA00008891"/>
    </source>
</evidence>
<dbReference type="Pfam" id="PF01095">
    <property type="entry name" value="Pectinesterase"/>
    <property type="match status" value="1"/>
</dbReference>
<proteinExistence type="inferred from homology"/>
<dbReference type="Gene3D" id="2.160.20.10">
    <property type="entry name" value="Single-stranded right-handed beta-helix, Pectin lyase-like"/>
    <property type="match status" value="1"/>
</dbReference>
<dbReference type="EC" id="3.1.1.11" evidence="4"/>
<evidence type="ECO:0000256" key="4">
    <source>
        <dbReference type="ARBA" id="ARBA00013229"/>
    </source>
</evidence>
<dbReference type="UniPathway" id="UPA00545">
    <property type="reaction ID" value="UER00823"/>
</dbReference>
<dbReference type="Proteomes" id="UP000327157">
    <property type="component" value="Chromosome 12"/>
</dbReference>
<dbReference type="InterPro" id="IPR000070">
    <property type="entry name" value="Pectinesterase_cat"/>
</dbReference>
<keyword evidence="5" id="KW-0964">Secreted</keyword>
<organism evidence="10 11">
    <name type="scientific">Pyrus ussuriensis x Pyrus communis</name>
    <dbReference type="NCBI Taxonomy" id="2448454"/>
    <lineage>
        <taxon>Eukaryota</taxon>
        <taxon>Viridiplantae</taxon>
        <taxon>Streptophyta</taxon>
        <taxon>Embryophyta</taxon>
        <taxon>Tracheophyta</taxon>
        <taxon>Spermatophyta</taxon>
        <taxon>Magnoliopsida</taxon>
        <taxon>eudicotyledons</taxon>
        <taxon>Gunneridae</taxon>
        <taxon>Pentapetalae</taxon>
        <taxon>rosids</taxon>
        <taxon>fabids</taxon>
        <taxon>Rosales</taxon>
        <taxon>Rosaceae</taxon>
        <taxon>Amygdaloideae</taxon>
        <taxon>Maleae</taxon>
        <taxon>Pyrus</taxon>
    </lineage>
</organism>
<keyword evidence="6" id="KW-0378">Hydrolase</keyword>
<keyword evidence="5" id="KW-0134">Cell wall</keyword>
<comment type="subcellular location">
    <subcellularLocation>
        <location evidence="1">Secreted</location>
        <location evidence="1">Cell wall</location>
    </subcellularLocation>
</comment>
<dbReference type="EMBL" id="SMOL01000143">
    <property type="protein sequence ID" value="KAB2630274.1"/>
    <property type="molecule type" value="Genomic_DNA"/>
</dbReference>
<name>A0A5N5I3V1_9ROSA</name>
<evidence type="ECO:0000256" key="2">
    <source>
        <dbReference type="ARBA" id="ARBA00005184"/>
    </source>
</evidence>
<dbReference type="AlphaFoldDB" id="A0A5N5I3V1"/>
<dbReference type="PANTHER" id="PTHR31321">
    <property type="entry name" value="ACYL-COA THIOESTER HYDROLASE YBHC-RELATED"/>
    <property type="match status" value="1"/>
</dbReference>
<dbReference type="PANTHER" id="PTHR31321:SF85">
    <property type="entry name" value="PECTINESTERASE CATALYTIC DOMAIN-CONTAINING PROTEIN"/>
    <property type="match status" value="1"/>
</dbReference>
<evidence type="ECO:0000256" key="8">
    <source>
        <dbReference type="SAM" id="SignalP"/>
    </source>
</evidence>
<evidence type="ECO:0000256" key="7">
    <source>
        <dbReference type="ARBA" id="ARBA00023085"/>
    </source>
</evidence>
<dbReference type="InterPro" id="IPR011050">
    <property type="entry name" value="Pectin_lyase_fold/virulence"/>
</dbReference>
<comment type="similarity">
    <text evidence="3">Belongs to the pectinesterase family.</text>
</comment>
<dbReference type="GO" id="GO:0042545">
    <property type="term" value="P:cell wall modification"/>
    <property type="evidence" value="ECO:0007669"/>
    <property type="project" value="InterPro"/>
</dbReference>
<evidence type="ECO:0000259" key="9">
    <source>
        <dbReference type="Pfam" id="PF01095"/>
    </source>
</evidence>
<keyword evidence="8" id="KW-0732">Signal</keyword>
<reference evidence="11" key="2">
    <citation type="submission" date="2019-10" db="EMBL/GenBank/DDBJ databases">
        <title>A de novo genome assembly of a pear dwarfing rootstock.</title>
        <authorList>
            <person name="Wang F."/>
            <person name="Wang J."/>
            <person name="Li S."/>
            <person name="Zhang Y."/>
            <person name="Fang M."/>
            <person name="Ma L."/>
            <person name="Zhao Y."/>
            <person name="Jiang S."/>
        </authorList>
    </citation>
    <scope>NUCLEOTIDE SEQUENCE [LARGE SCALE GENOMIC DNA]</scope>
</reference>
<dbReference type="GO" id="GO:0030599">
    <property type="term" value="F:pectinesterase activity"/>
    <property type="evidence" value="ECO:0007669"/>
    <property type="project" value="UniProtKB-EC"/>
</dbReference>
<reference evidence="10 11" key="1">
    <citation type="submission" date="2019-09" db="EMBL/GenBank/DDBJ databases">
        <authorList>
            <person name="Ou C."/>
        </authorList>
    </citation>
    <scope>NUCLEOTIDE SEQUENCE [LARGE SCALE GENOMIC DNA]</scope>
    <source>
        <strain evidence="10">S2</strain>
        <tissue evidence="10">Leaf</tissue>
    </source>
</reference>
<keyword evidence="7" id="KW-0063">Aspartyl esterase</keyword>
<sequence length="322" mass="35759">MQFLIISTTLALFFLLSEVDARYVPGIYNLQDNVISTIIVDPNGLGNFTSVQQATDSVAPNNTAWTRIHINYGIYTEKFQIPVDKPYIYIEGDSDRQPVIQYADGGSILTSPTFKALADNFVARNIIFKTTTWAVALDVSGGKASFYHCSFSSLQDTLSDAKGRHYFYDCTIEGLIDFVWGHGQSIYEKCSLISRTDVIGGTAHITANGRGGADDPSGFVFKDCHITGSGLANLGRAYGTHSRVLFYRTDMDNIITPQGWGNPWNAGHEGTIEFTEVECKGDRANTEHRINWEKNQTAQEVRSLTDISSFINQDGWLEKHPN</sequence>
<gene>
    <name evidence="10" type="ORF">D8674_007793</name>
</gene>
<dbReference type="SUPFAM" id="SSF51126">
    <property type="entry name" value="Pectin lyase-like"/>
    <property type="match status" value="1"/>
</dbReference>
<comment type="caution">
    <text evidence="10">The sequence shown here is derived from an EMBL/GenBank/DDBJ whole genome shotgun (WGS) entry which is preliminary data.</text>
</comment>
<feature type="domain" description="Pectinesterase catalytic" evidence="9">
    <location>
        <begin position="38"/>
        <end position="304"/>
    </location>
</feature>
<keyword evidence="11" id="KW-1185">Reference proteome</keyword>